<feature type="transmembrane region" description="Helical" evidence="5">
    <location>
        <begin position="84"/>
        <end position="103"/>
    </location>
</feature>
<feature type="transmembrane region" description="Helical" evidence="5">
    <location>
        <begin position="444"/>
        <end position="469"/>
    </location>
</feature>
<keyword evidence="3 5" id="KW-1133">Transmembrane helix</keyword>
<feature type="transmembrane region" description="Helical" evidence="5">
    <location>
        <begin position="109"/>
        <end position="130"/>
    </location>
</feature>
<dbReference type="eggNOG" id="COG0477">
    <property type="taxonomic scope" value="Bacteria"/>
</dbReference>
<feature type="transmembrane region" description="Helical" evidence="5">
    <location>
        <begin position="346"/>
        <end position="365"/>
    </location>
</feature>
<sequence>MEGVASEAAEPDPRRWRSLAVTLAAGFMSLLDVSIVNVALPSIQRGLEASEAGVQWVVSGYALTFGLVLVSGGRLGDALGRRRMFLVALTAFVVTSATAGAATSELMLVAARLAQGVAAGLLTPQNTGLIQELFHGAERGRAFGIFGTTVAISTALGPILGGLIIAAFGVENGWRWVFYVNVPIGVLALVLAARLLPRAPRQAVPLRSRLDITGIVLLGSAVLAVLLPLVRFEQDGLRRLWWLLPLAVGFGYAFVRWERRVLKRRGSPLLDLRLFTRTPGYATGAAIATVYFSGFAGIWLVFALFFQNGLGYTPLQSGLAVTPFALGAAVSATLAGRLVDRWGRRLTVAGLSLVAAGLALVALIVPHVPASATGYATAGPLLAAGVGGGMVISPNTTLTLDRVPTRMAGAAGGALQTGQRLGTAVGVAALASVFHAVVNDDGGNYPLALSFALLCSVVLLLVALTLAILDAHRHPHRHLTVRSRDVTEARPFE</sequence>
<dbReference type="SUPFAM" id="SSF103473">
    <property type="entry name" value="MFS general substrate transporter"/>
    <property type="match status" value="1"/>
</dbReference>
<organism evidence="7 8">
    <name type="scientific">Saccharomonospora marina XMU15</name>
    <dbReference type="NCBI Taxonomy" id="882083"/>
    <lineage>
        <taxon>Bacteria</taxon>
        <taxon>Bacillati</taxon>
        <taxon>Actinomycetota</taxon>
        <taxon>Actinomycetes</taxon>
        <taxon>Pseudonocardiales</taxon>
        <taxon>Pseudonocardiaceae</taxon>
        <taxon>Saccharomonospora</taxon>
    </lineage>
</organism>
<feature type="transmembrane region" description="Helical" evidence="5">
    <location>
        <begin position="208"/>
        <end position="227"/>
    </location>
</feature>
<dbReference type="InterPro" id="IPR020846">
    <property type="entry name" value="MFS_dom"/>
</dbReference>
<evidence type="ECO:0000313" key="8">
    <source>
        <dbReference type="Proteomes" id="UP000004926"/>
    </source>
</evidence>
<evidence type="ECO:0000256" key="4">
    <source>
        <dbReference type="ARBA" id="ARBA00023136"/>
    </source>
</evidence>
<feature type="transmembrane region" description="Helical" evidence="5">
    <location>
        <begin position="52"/>
        <end position="72"/>
    </location>
</feature>
<dbReference type="InterPro" id="IPR011701">
    <property type="entry name" value="MFS"/>
</dbReference>
<protein>
    <submittedName>
        <fullName evidence="7">Arabinose efflux permease family protein</fullName>
    </submittedName>
</protein>
<feature type="transmembrane region" description="Helical" evidence="5">
    <location>
        <begin position="278"/>
        <end position="306"/>
    </location>
</feature>
<feature type="transmembrane region" description="Helical" evidence="5">
    <location>
        <begin position="19"/>
        <end position="40"/>
    </location>
</feature>
<dbReference type="InterPro" id="IPR036259">
    <property type="entry name" value="MFS_trans_sf"/>
</dbReference>
<feature type="transmembrane region" description="Helical" evidence="5">
    <location>
        <begin position="377"/>
        <end position="400"/>
    </location>
</feature>
<name>H5X0I5_9PSEU</name>
<dbReference type="STRING" id="882083.SacmaDRAFT_1434"/>
<proteinExistence type="predicted"/>
<keyword evidence="2 5" id="KW-0812">Transmembrane</keyword>
<dbReference type="PANTHER" id="PTHR42718:SF39">
    <property type="entry name" value="ACTINORHODIN TRANSPORTER-RELATED"/>
    <property type="match status" value="1"/>
</dbReference>
<dbReference type="GO" id="GO:0022857">
    <property type="term" value="F:transmembrane transporter activity"/>
    <property type="evidence" value="ECO:0007669"/>
    <property type="project" value="InterPro"/>
</dbReference>
<evidence type="ECO:0000256" key="1">
    <source>
        <dbReference type="ARBA" id="ARBA00004651"/>
    </source>
</evidence>
<dbReference type="HOGENOM" id="CLU_000960_28_2_11"/>
<comment type="subcellular location">
    <subcellularLocation>
        <location evidence="1">Cell membrane</location>
        <topology evidence="1">Multi-pass membrane protein</topology>
    </subcellularLocation>
</comment>
<dbReference type="Gene3D" id="1.20.1720.10">
    <property type="entry name" value="Multidrug resistance protein D"/>
    <property type="match status" value="1"/>
</dbReference>
<feature type="transmembrane region" description="Helical" evidence="5">
    <location>
        <begin position="142"/>
        <end position="170"/>
    </location>
</feature>
<accession>H5X0I5</accession>
<evidence type="ECO:0000259" key="6">
    <source>
        <dbReference type="PROSITE" id="PS50850"/>
    </source>
</evidence>
<dbReference type="PANTHER" id="PTHR42718">
    <property type="entry name" value="MAJOR FACILITATOR SUPERFAMILY MULTIDRUG TRANSPORTER MFSC"/>
    <property type="match status" value="1"/>
</dbReference>
<reference evidence="7 8" key="1">
    <citation type="journal article" date="2012" name="Stand. Genomic Sci.">
        <title>Genome sequence of the ocean sediment bacterium Saccharomonospora marina type strain (XMU15(T)).</title>
        <authorList>
            <person name="Klenk H.P."/>
            <person name="Lu M."/>
            <person name="Lucas S."/>
            <person name="Lapidus A."/>
            <person name="Copeland A."/>
            <person name="Pitluck S."/>
            <person name="Goodwin L.A."/>
            <person name="Han C."/>
            <person name="Tapia R."/>
            <person name="Brambilla E.M."/>
            <person name="Potter G."/>
            <person name="Land M."/>
            <person name="Ivanova N."/>
            <person name="Rohde M."/>
            <person name="Goker M."/>
            <person name="Detter J.C."/>
            <person name="Li W.J."/>
            <person name="Kyrpides N.C."/>
            <person name="Woyke T."/>
        </authorList>
    </citation>
    <scope>NUCLEOTIDE SEQUENCE [LARGE SCALE GENOMIC DNA]</scope>
    <source>
        <strain evidence="7 8">XMU15</strain>
    </source>
</reference>
<dbReference type="PRINTS" id="PR01036">
    <property type="entry name" value="TCRTETB"/>
</dbReference>
<evidence type="ECO:0000313" key="7">
    <source>
        <dbReference type="EMBL" id="EHR49710.1"/>
    </source>
</evidence>
<dbReference type="Gene3D" id="1.20.1250.20">
    <property type="entry name" value="MFS general substrate transporter like domains"/>
    <property type="match status" value="1"/>
</dbReference>
<dbReference type="PROSITE" id="PS50850">
    <property type="entry name" value="MFS"/>
    <property type="match status" value="1"/>
</dbReference>
<evidence type="ECO:0000256" key="3">
    <source>
        <dbReference type="ARBA" id="ARBA00022989"/>
    </source>
</evidence>
<feature type="domain" description="Major facilitator superfamily (MFS) profile" evidence="6">
    <location>
        <begin position="18"/>
        <end position="473"/>
    </location>
</feature>
<keyword evidence="8" id="KW-1185">Reference proteome</keyword>
<feature type="transmembrane region" description="Helical" evidence="5">
    <location>
        <begin position="421"/>
        <end position="438"/>
    </location>
</feature>
<dbReference type="AlphaFoldDB" id="H5X0I5"/>
<dbReference type="Pfam" id="PF07690">
    <property type="entry name" value="MFS_1"/>
    <property type="match status" value="1"/>
</dbReference>
<keyword evidence="4 5" id="KW-0472">Membrane</keyword>
<dbReference type="Proteomes" id="UP000004926">
    <property type="component" value="Chromosome"/>
</dbReference>
<gene>
    <name evidence="7" type="ORF">SacmaDRAFT_1434</name>
</gene>
<feature type="transmembrane region" description="Helical" evidence="5">
    <location>
        <begin position="239"/>
        <end position="257"/>
    </location>
</feature>
<feature type="transmembrane region" description="Helical" evidence="5">
    <location>
        <begin position="318"/>
        <end position="339"/>
    </location>
</feature>
<dbReference type="EMBL" id="CM001439">
    <property type="protein sequence ID" value="EHR49710.1"/>
    <property type="molecule type" value="Genomic_DNA"/>
</dbReference>
<dbReference type="GO" id="GO:0005886">
    <property type="term" value="C:plasma membrane"/>
    <property type="evidence" value="ECO:0007669"/>
    <property type="project" value="UniProtKB-SubCell"/>
</dbReference>
<dbReference type="PROSITE" id="PS00216">
    <property type="entry name" value="SUGAR_TRANSPORT_1"/>
    <property type="match status" value="1"/>
</dbReference>
<dbReference type="InterPro" id="IPR005829">
    <property type="entry name" value="Sugar_transporter_CS"/>
</dbReference>
<evidence type="ECO:0000256" key="5">
    <source>
        <dbReference type="SAM" id="Phobius"/>
    </source>
</evidence>
<evidence type="ECO:0000256" key="2">
    <source>
        <dbReference type="ARBA" id="ARBA00022692"/>
    </source>
</evidence>
<dbReference type="CDD" id="cd17321">
    <property type="entry name" value="MFS_MMR_MDR_like"/>
    <property type="match status" value="1"/>
</dbReference>
<feature type="transmembrane region" description="Helical" evidence="5">
    <location>
        <begin position="176"/>
        <end position="196"/>
    </location>
</feature>